<evidence type="ECO:0000256" key="4">
    <source>
        <dbReference type="ARBA" id="ARBA00023115"/>
    </source>
</evidence>
<dbReference type="InterPro" id="IPR029066">
    <property type="entry name" value="PLP-binding_barrel"/>
</dbReference>
<evidence type="ECO:0000256" key="7">
    <source>
        <dbReference type="PIRSR" id="PIRSR600183-50"/>
    </source>
</evidence>
<dbReference type="Pfam" id="PF02784">
    <property type="entry name" value="Orn_Arg_deC_N"/>
    <property type="match status" value="1"/>
</dbReference>
<comment type="function">
    <text evidence="6">Catalyzes the first and rate-limiting step of polyamine biosynthesis that converts ornithine into putrescine, which is the precursor for the polyamines, spermidine and spermine. Polyamines are essential for cell proliferation and are implicated in cellular processes, ranging from DNA replication to apoptosis.</text>
</comment>
<keyword evidence="3 7" id="KW-0663">Pyridoxal phosphate</keyword>
<sequence>MNSTSADGGHIFDIFSKLSKGQRYKTFYEYFCMKGGEMGQDQPFNTIDLADVLWKAQMWRENFPNVFPYYAVKAYSDPVLLRLFVLLGYGFDCSTEGEIKAVLKAQGDPKKIIFAHTIKTPRGLKYASSVGCALLTFDSKEELLKIHKQFPEANLILRIKSPSTQTVYNLSTKFGCEAHDAEYLLSLAKQLNFNVVGVSFHVGALCENPKTFTATIDKSRLVFETAKRIGYNFTIMDIGAGFFGSKEREEFFYELSQKINDSLETNFPDKTVKFIAEPGCYFVGSSVTLATTVIGKRKRLEKDKRGSPVQREYFINDGLYGSFFEHKELYDIRPKALISTSEMNDRILYQSKIWGQTCCAQDMVMEECSLPDMNEGELILWGNMGAYRRVRCSTFTEVPLPATKYVFVHNSRLRLDWLTNFEEIASYIAEVADIVEEDFITEEKEINCHDTKDM</sequence>
<reference evidence="9 10" key="1">
    <citation type="journal article" date="2022" name="Nat. Ecol. Evol.">
        <title>A masculinizing supergene underlies an exaggerated male reproductive morph in a spider.</title>
        <authorList>
            <person name="Hendrickx F."/>
            <person name="De Corte Z."/>
            <person name="Sonet G."/>
            <person name="Van Belleghem S.M."/>
            <person name="Kostlbacher S."/>
            <person name="Vangestel C."/>
        </authorList>
    </citation>
    <scope>NUCLEOTIDE SEQUENCE [LARGE SCALE GENOMIC DNA]</scope>
    <source>
        <strain evidence="9">W744_W776</strain>
    </source>
</reference>
<evidence type="ECO:0000313" key="9">
    <source>
        <dbReference type="EMBL" id="KAG8198889.1"/>
    </source>
</evidence>
<protein>
    <recommendedName>
        <fullName evidence="8">Orn/DAP/Arg decarboxylase 2 N-terminal domain-containing protein</fullName>
    </recommendedName>
</protein>
<feature type="modified residue" description="N6-(pyridoxal phosphate)lysine" evidence="7">
    <location>
        <position position="73"/>
    </location>
</feature>
<organism evidence="9 10">
    <name type="scientific">Oedothorax gibbosus</name>
    <dbReference type="NCBI Taxonomy" id="931172"/>
    <lineage>
        <taxon>Eukaryota</taxon>
        <taxon>Metazoa</taxon>
        <taxon>Ecdysozoa</taxon>
        <taxon>Arthropoda</taxon>
        <taxon>Chelicerata</taxon>
        <taxon>Arachnida</taxon>
        <taxon>Araneae</taxon>
        <taxon>Araneomorphae</taxon>
        <taxon>Entelegynae</taxon>
        <taxon>Araneoidea</taxon>
        <taxon>Linyphiidae</taxon>
        <taxon>Erigoninae</taxon>
        <taxon>Oedothorax</taxon>
    </lineage>
</organism>
<dbReference type="FunFam" id="3.20.20.10:FF:000005">
    <property type="entry name" value="Ornithine decarboxylase"/>
    <property type="match status" value="1"/>
</dbReference>
<proteinExistence type="inferred from homology"/>
<dbReference type="SUPFAM" id="SSF50621">
    <property type="entry name" value="Alanine racemase C-terminal domain-like"/>
    <property type="match status" value="1"/>
</dbReference>
<dbReference type="InterPro" id="IPR002433">
    <property type="entry name" value="Orn_de-COase"/>
</dbReference>
<dbReference type="PANTHER" id="PTHR11482:SF6">
    <property type="entry name" value="ORNITHINE DECARBOXYLASE 1-RELATED"/>
    <property type="match status" value="1"/>
</dbReference>
<dbReference type="GO" id="GO:0005737">
    <property type="term" value="C:cytoplasm"/>
    <property type="evidence" value="ECO:0007669"/>
    <property type="project" value="TreeGrafter"/>
</dbReference>
<dbReference type="Proteomes" id="UP000827092">
    <property type="component" value="Unassembled WGS sequence"/>
</dbReference>
<comment type="similarity">
    <text evidence="2">Belongs to the Orn/Lys/Arg decarboxylase class-II family.</text>
</comment>
<dbReference type="EMBL" id="JAFNEN010000034">
    <property type="protein sequence ID" value="KAG8198889.1"/>
    <property type="molecule type" value="Genomic_DNA"/>
</dbReference>
<dbReference type="CDD" id="cd00622">
    <property type="entry name" value="PLPDE_III_ODC"/>
    <property type="match status" value="1"/>
</dbReference>
<dbReference type="InterPro" id="IPR000183">
    <property type="entry name" value="Orn/DAP/Arg_de-COase"/>
</dbReference>
<gene>
    <name evidence="9" type="ORF">JTE90_015103</name>
</gene>
<evidence type="ECO:0000259" key="8">
    <source>
        <dbReference type="Pfam" id="PF02784"/>
    </source>
</evidence>
<dbReference type="PANTHER" id="PTHR11482">
    <property type="entry name" value="ARGININE/DIAMINOPIMELATE/ORNITHINE DECARBOXYLASE"/>
    <property type="match status" value="1"/>
</dbReference>
<dbReference type="AlphaFoldDB" id="A0AAV6VQI4"/>
<dbReference type="GO" id="GO:0004586">
    <property type="term" value="F:ornithine decarboxylase activity"/>
    <property type="evidence" value="ECO:0007669"/>
    <property type="project" value="TreeGrafter"/>
</dbReference>
<feature type="domain" description="Orn/DAP/Arg decarboxylase 2 N-terminal" evidence="8">
    <location>
        <begin position="50"/>
        <end position="284"/>
    </location>
</feature>
<dbReference type="InterPro" id="IPR022644">
    <property type="entry name" value="De-COase2_N"/>
</dbReference>
<evidence type="ECO:0000256" key="2">
    <source>
        <dbReference type="ARBA" id="ARBA00008872"/>
    </source>
</evidence>
<keyword evidence="10" id="KW-1185">Reference proteome</keyword>
<evidence type="ECO:0000256" key="6">
    <source>
        <dbReference type="ARBA" id="ARBA00037173"/>
    </source>
</evidence>
<dbReference type="Gene3D" id="2.40.37.10">
    <property type="entry name" value="Lyase, Ornithine Decarboxylase, Chain A, domain 1"/>
    <property type="match status" value="1"/>
</dbReference>
<dbReference type="GO" id="GO:0033387">
    <property type="term" value="P:putrescine biosynthetic process from arginine, via ornithine"/>
    <property type="evidence" value="ECO:0007669"/>
    <property type="project" value="TreeGrafter"/>
</dbReference>
<dbReference type="SUPFAM" id="SSF51419">
    <property type="entry name" value="PLP-binding barrel"/>
    <property type="match status" value="1"/>
</dbReference>
<dbReference type="InterPro" id="IPR009006">
    <property type="entry name" value="Ala_racemase/Decarboxylase_C"/>
</dbReference>
<evidence type="ECO:0000256" key="1">
    <source>
        <dbReference type="ARBA" id="ARBA00001933"/>
    </source>
</evidence>
<feature type="active site" description="Proton donor" evidence="7">
    <location>
        <position position="358"/>
    </location>
</feature>
<evidence type="ECO:0000313" key="10">
    <source>
        <dbReference type="Proteomes" id="UP000827092"/>
    </source>
</evidence>
<dbReference type="PRINTS" id="PR01179">
    <property type="entry name" value="ODADCRBXLASE"/>
</dbReference>
<keyword evidence="5" id="KW-0456">Lyase</keyword>
<dbReference type="PRINTS" id="PR01182">
    <property type="entry name" value="ORNDCRBXLASE"/>
</dbReference>
<accession>A0AAV6VQI4</accession>
<comment type="cofactor">
    <cofactor evidence="1 7">
        <name>pyridoxal 5'-phosphate</name>
        <dbReference type="ChEBI" id="CHEBI:597326"/>
    </cofactor>
</comment>
<evidence type="ECO:0000256" key="3">
    <source>
        <dbReference type="ARBA" id="ARBA00022898"/>
    </source>
</evidence>
<dbReference type="Gene3D" id="3.20.20.10">
    <property type="entry name" value="Alanine racemase"/>
    <property type="match status" value="1"/>
</dbReference>
<evidence type="ECO:0000256" key="5">
    <source>
        <dbReference type="ARBA" id="ARBA00023239"/>
    </source>
</evidence>
<keyword evidence="4" id="KW-0620">Polyamine biosynthesis</keyword>
<name>A0AAV6VQI4_9ARAC</name>
<comment type="caution">
    <text evidence="9">The sequence shown here is derived from an EMBL/GenBank/DDBJ whole genome shotgun (WGS) entry which is preliminary data.</text>
</comment>